<dbReference type="InterPro" id="IPR050469">
    <property type="entry name" value="Diguanylate_Cyclase"/>
</dbReference>
<dbReference type="SMART" id="SM00116">
    <property type="entry name" value="CBS"/>
    <property type="match status" value="2"/>
</dbReference>
<dbReference type="EMBL" id="FWFT01000002">
    <property type="protein sequence ID" value="SLN28510.1"/>
    <property type="molecule type" value="Genomic_DNA"/>
</dbReference>
<evidence type="ECO:0000256" key="2">
    <source>
        <dbReference type="ARBA" id="ARBA00034247"/>
    </source>
</evidence>
<evidence type="ECO:0000259" key="4">
    <source>
        <dbReference type="PROSITE" id="PS50887"/>
    </source>
</evidence>
<dbReference type="PROSITE" id="PS51371">
    <property type="entry name" value="CBS"/>
    <property type="match status" value="2"/>
</dbReference>
<dbReference type="InterPro" id="IPR043128">
    <property type="entry name" value="Rev_trsase/Diguanyl_cyclase"/>
</dbReference>
<dbReference type="Gene3D" id="3.10.580.10">
    <property type="entry name" value="CBS-domain"/>
    <property type="match status" value="1"/>
</dbReference>
<accession>A0A1Y5RYT8</accession>
<evidence type="ECO:0000313" key="6">
    <source>
        <dbReference type="EMBL" id="SLN28510.1"/>
    </source>
</evidence>
<dbReference type="Pfam" id="PF00571">
    <property type="entry name" value="CBS"/>
    <property type="match status" value="2"/>
</dbReference>
<evidence type="ECO:0000256" key="3">
    <source>
        <dbReference type="PROSITE-ProRule" id="PRU00703"/>
    </source>
</evidence>
<evidence type="ECO:0000256" key="1">
    <source>
        <dbReference type="ARBA" id="ARBA00012528"/>
    </source>
</evidence>
<dbReference type="SUPFAM" id="SSF54631">
    <property type="entry name" value="CBS-domain pair"/>
    <property type="match status" value="1"/>
</dbReference>
<sequence>MNIDTFMAGRTDADVLSILPTAPLSQVAETLTSHGIGALVVLDDFGNLVGIVSERDLIPVFARADAMAFDDPVSSIMTKNVVTCTVEDEVGYVLRLMTTNNIRHIPVKRGGVLRGMISIRELSRAYDMLMHQANTDPLTELSNRRPFLKNLKTEFARARRTQRPLSVAMIDLDHFKQVNDTYGHAAGDAVLRAVSDALILEFRSIDLVGRLGGEEFAVIFPETDLSGAFTACERLRDVVASTPVEVDDLLINVTASIGIATLQEESENGMALLEEADARLLAAKSAGRNRVLSKAA</sequence>
<proteinExistence type="predicted"/>
<protein>
    <recommendedName>
        <fullName evidence="1">diguanylate cyclase</fullName>
        <ecNumber evidence="1">2.7.7.65</ecNumber>
    </recommendedName>
</protein>
<dbReference type="InterPro" id="IPR044725">
    <property type="entry name" value="CBSX3_CBS_dom"/>
</dbReference>
<name>A0A1Y5RYT8_9RHOB</name>
<organism evidence="6 7">
    <name type="scientific">Pseudooctadecabacter jejudonensis</name>
    <dbReference type="NCBI Taxonomy" id="1391910"/>
    <lineage>
        <taxon>Bacteria</taxon>
        <taxon>Pseudomonadati</taxon>
        <taxon>Pseudomonadota</taxon>
        <taxon>Alphaproteobacteria</taxon>
        <taxon>Rhodobacterales</taxon>
        <taxon>Paracoccaceae</taxon>
        <taxon>Pseudooctadecabacter</taxon>
    </lineage>
</organism>
<evidence type="ECO:0000313" key="7">
    <source>
        <dbReference type="Proteomes" id="UP000193623"/>
    </source>
</evidence>
<dbReference type="AlphaFoldDB" id="A0A1Y5RYT8"/>
<dbReference type="InterPro" id="IPR000644">
    <property type="entry name" value="CBS_dom"/>
</dbReference>
<feature type="domain" description="CBS" evidence="5">
    <location>
        <begin position="77"/>
        <end position="137"/>
    </location>
</feature>
<dbReference type="GO" id="GO:1902201">
    <property type="term" value="P:negative regulation of bacterial-type flagellum-dependent cell motility"/>
    <property type="evidence" value="ECO:0007669"/>
    <property type="project" value="TreeGrafter"/>
</dbReference>
<evidence type="ECO:0000259" key="5">
    <source>
        <dbReference type="PROSITE" id="PS51371"/>
    </source>
</evidence>
<dbReference type="SUPFAM" id="SSF55073">
    <property type="entry name" value="Nucleotide cyclase"/>
    <property type="match status" value="1"/>
</dbReference>
<dbReference type="PANTHER" id="PTHR45138:SF9">
    <property type="entry name" value="DIGUANYLATE CYCLASE DGCM-RELATED"/>
    <property type="match status" value="1"/>
</dbReference>
<dbReference type="Pfam" id="PF00990">
    <property type="entry name" value="GGDEF"/>
    <property type="match status" value="1"/>
</dbReference>
<comment type="catalytic activity">
    <reaction evidence="2">
        <text>2 GTP = 3',3'-c-di-GMP + 2 diphosphate</text>
        <dbReference type="Rhea" id="RHEA:24898"/>
        <dbReference type="ChEBI" id="CHEBI:33019"/>
        <dbReference type="ChEBI" id="CHEBI:37565"/>
        <dbReference type="ChEBI" id="CHEBI:58805"/>
        <dbReference type="EC" id="2.7.7.65"/>
    </reaction>
</comment>
<dbReference type="GO" id="GO:0043709">
    <property type="term" value="P:cell adhesion involved in single-species biofilm formation"/>
    <property type="evidence" value="ECO:0007669"/>
    <property type="project" value="TreeGrafter"/>
</dbReference>
<keyword evidence="3" id="KW-0129">CBS domain</keyword>
<dbReference type="Proteomes" id="UP000193623">
    <property type="component" value="Unassembled WGS sequence"/>
</dbReference>
<feature type="domain" description="GGDEF" evidence="4">
    <location>
        <begin position="163"/>
        <end position="296"/>
    </location>
</feature>
<dbReference type="FunFam" id="3.30.70.270:FF:000001">
    <property type="entry name" value="Diguanylate cyclase domain protein"/>
    <property type="match status" value="1"/>
</dbReference>
<dbReference type="PANTHER" id="PTHR45138">
    <property type="entry name" value="REGULATORY COMPONENTS OF SENSORY TRANSDUCTION SYSTEM"/>
    <property type="match status" value="1"/>
</dbReference>
<dbReference type="CDD" id="cd01949">
    <property type="entry name" value="GGDEF"/>
    <property type="match status" value="1"/>
</dbReference>
<dbReference type="InterPro" id="IPR029787">
    <property type="entry name" value="Nucleotide_cyclase"/>
</dbReference>
<dbReference type="RefSeq" id="WP_200811288.1">
    <property type="nucleotide sequence ID" value="NZ_FWFT01000002.1"/>
</dbReference>
<dbReference type="GO" id="GO:0052621">
    <property type="term" value="F:diguanylate cyclase activity"/>
    <property type="evidence" value="ECO:0007669"/>
    <property type="project" value="UniProtKB-EC"/>
</dbReference>
<dbReference type="NCBIfam" id="TIGR00254">
    <property type="entry name" value="GGDEF"/>
    <property type="match status" value="1"/>
</dbReference>
<dbReference type="EC" id="2.7.7.65" evidence="1"/>
<dbReference type="SMART" id="SM00267">
    <property type="entry name" value="GGDEF"/>
    <property type="match status" value="1"/>
</dbReference>
<dbReference type="InterPro" id="IPR046342">
    <property type="entry name" value="CBS_dom_sf"/>
</dbReference>
<dbReference type="InterPro" id="IPR000160">
    <property type="entry name" value="GGDEF_dom"/>
</dbReference>
<dbReference type="CDD" id="cd04623">
    <property type="entry name" value="CBS_pair_bac_euk"/>
    <property type="match status" value="1"/>
</dbReference>
<reference evidence="6 7" key="1">
    <citation type="submission" date="2017-03" db="EMBL/GenBank/DDBJ databases">
        <authorList>
            <person name="Afonso C.L."/>
            <person name="Miller P.J."/>
            <person name="Scott M.A."/>
            <person name="Spackman E."/>
            <person name="Goraichik I."/>
            <person name="Dimitrov K.M."/>
            <person name="Suarez D.L."/>
            <person name="Swayne D.E."/>
        </authorList>
    </citation>
    <scope>NUCLEOTIDE SEQUENCE [LARGE SCALE GENOMIC DNA]</scope>
    <source>
        <strain evidence="6 7">CECT 8397</strain>
    </source>
</reference>
<dbReference type="GO" id="GO:0005886">
    <property type="term" value="C:plasma membrane"/>
    <property type="evidence" value="ECO:0007669"/>
    <property type="project" value="TreeGrafter"/>
</dbReference>
<gene>
    <name evidence="6" type="primary">pleD_3</name>
    <name evidence="6" type="ORF">PSJ8397_01206</name>
</gene>
<keyword evidence="7" id="KW-1185">Reference proteome</keyword>
<feature type="domain" description="CBS" evidence="5">
    <location>
        <begin position="10"/>
        <end position="67"/>
    </location>
</feature>
<dbReference type="PROSITE" id="PS50887">
    <property type="entry name" value="GGDEF"/>
    <property type="match status" value="1"/>
</dbReference>
<dbReference type="Gene3D" id="3.30.70.270">
    <property type="match status" value="1"/>
</dbReference>